<evidence type="ECO:0000256" key="5">
    <source>
        <dbReference type="ARBA" id="ARBA00022840"/>
    </source>
</evidence>
<keyword evidence="2" id="KW-0150">Chloroplast</keyword>
<evidence type="ECO:0000256" key="2">
    <source>
        <dbReference type="ARBA" id="ARBA00022528"/>
    </source>
</evidence>
<proteinExistence type="inferred from homology"/>
<dbReference type="PANTHER" id="PTHR42960:SF1">
    <property type="entry name" value="YCF46 PROTEIN"/>
    <property type="match status" value="1"/>
</dbReference>
<dbReference type="AlphaFoldDB" id="A0A0F9QAY1"/>
<sequence>MSVKRFKNEEKFNNKNFEIKNFGVLYVLEIINELDMLIRARYPLLYIVSNEEDRVIREIKTITGDALWIWSYITGFRKNGKGIVSEKTRDPLEALRFINNSRGRGIYILLDYHTFLEDGSPDIIRFFRELTKILKGTEKNVVIISSILTIPAELEKEITVLDFPLPEKDEISKLYDDIVEDVESEGVIPKINGNKQHVIRALTGLTEDEIANVLYKSIIKHRAFNIDTIIEIKKQIIRKTGSLEYYHTSDSIDDVGGYDIFKEWIIKRGNAFSDEARDFGVPFPKGVLLLGVQGCGKSLLCKCVSSLWNFPLLRLDMGSIFSGIVGSSEDNMSKALKLAVAVSPCVLWIDEIEKAFSGVGSSNFSDGGTTDRVVASFLTFLQENKAPVFIMATANGIKNLPPALLRKGRIDEIFWMDLPNPLERTDIFKIHIKKRGRNIEDYNIPALVDISNGFSGAEIEASIISGLYDAFDDGIELCNDHIVNNLNITVPLSTTMAEPINELRTWANARARVASTRYENPTEKRAINL</sequence>
<name>A0A0F9QAY1_9ZZZZ</name>
<evidence type="ECO:0000256" key="6">
    <source>
        <dbReference type="ARBA" id="ARBA00038088"/>
    </source>
</evidence>
<dbReference type="EMBL" id="LAZR01002118">
    <property type="protein sequence ID" value="KKN34227.1"/>
    <property type="molecule type" value="Genomic_DNA"/>
</dbReference>
<dbReference type="Pfam" id="PF00004">
    <property type="entry name" value="AAA"/>
    <property type="match status" value="1"/>
</dbReference>
<dbReference type="Gene3D" id="1.10.8.60">
    <property type="match status" value="1"/>
</dbReference>
<evidence type="ECO:0000256" key="3">
    <source>
        <dbReference type="ARBA" id="ARBA00022640"/>
    </source>
</evidence>
<dbReference type="InterPro" id="IPR052381">
    <property type="entry name" value="AAA_domain_protein"/>
</dbReference>
<keyword evidence="5" id="KW-0067">ATP-binding</keyword>
<comment type="caution">
    <text evidence="9">The sequence shown here is derived from an EMBL/GenBank/DDBJ whole genome shotgun (WGS) entry which is preliminary data.</text>
</comment>
<evidence type="ECO:0000259" key="8">
    <source>
        <dbReference type="SMART" id="SM00382"/>
    </source>
</evidence>
<comment type="similarity">
    <text evidence="6">Belongs to the AAA ATPase family. Highly divergent.</text>
</comment>
<dbReference type="InterPro" id="IPR003959">
    <property type="entry name" value="ATPase_AAA_core"/>
</dbReference>
<keyword evidence="4" id="KW-0547">Nucleotide-binding</keyword>
<dbReference type="GO" id="GO:0016887">
    <property type="term" value="F:ATP hydrolysis activity"/>
    <property type="evidence" value="ECO:0007669"/>
    <property type="project" value="InterPro"/>
</dbReference>
<dbReference type="Gene3D" id="3.40.50.300">
    <property type="entry name" value="P-loop containing nucleotide triphosphate hydrolases"/>
    <property type="match status" value="1"/>
</dbReference>
<dbReference type="InterPro" id="IPR003593">
    <property type="entry name" value="AAA+_ATPase"/>
</dbReference>
<dbReference type="InterPro" id="IPR027417">
    <property type="entry name" value="P-loop_NTPase"/>
</dbReference>
<evidence type="ECO:0000256" key="4">
    <source>
        <dbReference type="ARBA" id="ARBA00022741"/>
    </source>
</evidence>
<feature type="domain" description="AAA+ ATPase" evidence="8">
    <location>
        <begin position="283"/>
        <end position="420"/>
    </location>
</feature>
<dbReference type="GO" id="GO:0005524">
    <property type="term" value="F:ATP binding"/>
    <property type="evidence" value="ECO:0007669"/>
    <property type="project" value="UniProtKB-KW"/>
</dbReference>
<comment type="subcellular location">
    <subcellularLocation>
        <location evidence="1">Plastid</location>
        <location evidence="1">Chloroplast</location>
    </subcellularLocation>
</comment>
<evidence type="ECO:0000313" key="9">
    <source>
        <dbReference type="EMBL" id="KKN34227.1"/>
    </source>
</evidence>
<dbReference type="SMART" id="SM00382">
    <property type="entry name" value="AAA"/>
    <property type="match status" value="1"/>
</dbReference>
<accession>A0A0F9QAY1</accession>
<keyword evidence="3" id="KW-0934">Plastid</keyword>
<evidence type="ECO:0000256" key="1">
    <source>
        <dbReference type="ARBA" id="ARBA00004229"/>
    </source>
</evidence>
<dbReference type="PANTHER" id="PTHR42960">
    <property type="entry name" value="YCF46 PROTEIN"/>
    <property type="match status" value="1"/>
</dbReference>
<dbReference type="SUPFAM" id="SSF52540">
    <property type="entry name" value="P-loop containing nucleoside triphosphate hydrolases"/>
    <property type="match status" value="1"/>
</dbReference>
<protein>
    <recommendedName>
        <fullName evidence="7">Uncharacterized AAA domain-containing protein ycf46</fullName>
    </recommendedName>
</protein>
<dbReference type="GO" id="GO:0009507">
    <property type="term" value="C:chloroplast"/>
    <property type="evidence" value="ECO:0007669"/>
    <property type="project" value="UniProtKB-SubCell"/>
</dbReference>
<gene>
    <name evidence="9" type="ORF">LCGC14_0795760</name>
</gene>
<reference evidence="9" key="1">
    <citation type="journal article" date="2015" name="Nature">
        <title>Complex archaea that bridge the gap between prokaryotes and eukaryotes.</title>
        <authorList>
            <person name="Spang A."/>
            <person name="Saw J.H."/>
            <person name="Jorgensen S.L."/>
            <person name="Zaremba-Niedzwiedzka K."/>
            <person name="Martijn J."/>
            <person name="Lind A.E."/>
            <person name="van Eijk R."/>
            <person name="Schleper C."/>
            <person name="Guy L."/>
            <person name="Ettema T.J."/>
        </authorList>
    </citation>
    <scope>NUCLEOTIDE SEQUENCE</scope>
</reference>
<organism evidence="9">
    <name type="scientific">marine sediment metagenome</name>
    <dbReference type="NCBI Taxonomy" id="412755"/>
    <lineage>
        <taxon>unclassified sequences</taxon>
        <taxon>metagenomes</taxon>
        <taxon>ecological metagenomes</taxon>
    </lineage>
</organism>
<evidence type="ECO:0000256" key="7">
    <source>
        <dbReference type="ARBA" id="ARBA00040480"/>
    </source>
</evidence>